<protein>
    <submittedName>
        <fullName evidence="1">Fibronectin, type III domain protein</fullName>
    </submittedName>
</protein>
<evidence type="ECO:0000313" key="1">
    <source>
        <dbReference type="EMBL" id="RYJ42041.1"/>
    </source>
</evidence>
<dbReference type="EMBL" id="JUIW01000008">
    <property type="protein sequence ID" value="RYJ42041.1"/>
    <property type="molecule type" value="Genomic_DNA"/>
</dbReference>
<dbReference type="InterPro" id="IPR013783">
    <property type="entry name" value="Ig-like_fold"/>
</dbReference>
<sequence>MMKKIFYLIAPLFLLCSCEEILMEDDISNKTVTLVAPTDNAEFFSTGITFTWEAVEFVSDYRIQIARPNFEAPLQIITDIVVDTTSFTTQLNIGEYQWRVQAVNSAYSSPFSTRSFVILSNEDFQNNSVALTSPANNLLTNTSSHNLTWESVIGASSYQVVITDSQNNIISDQEITTTNFNYNFDDGSYQWKVRAGNGEAYTLYSSRSLFIDTTAPNTPVLVFPANASSSTENDITFQWNRTPIEGSAEKDSIYIFKNSELTLLEHKDEQTSPFTMSSLSNGTYYWYVKSFDEAGNSSQQSTVFSFTLN</sequence>
<dbReference type="PROSITE" id="PS51257">
    <property type="entry name" value="PROKAR_LIPOPROTEIN"/>
    <property type="match status" value="1"/>
</dbReference>
<keyword evidence="2" id="KW-1185">Reference proteome</keyword>
<dbReference type="Gene3D" id="2.60.40.10">
    <property type="entry name" value="Immunoglobulins"/>
    <property type="match status" value="3"/>
</dbReference>
<dbReference type="AlphaFoldDB" id="A0A444W825"/>
<dbReference type="SUPFAM" id="SSF49265">
    <property type="entry name" value="Fibronectin type III"/>
    <property type="match status" value="1"/>
</dbReference>
<proteinExistence type="predicted"/>
<dbReference type="InterPro" id="IPR036116">
    <property type="entry name" value="FN3_sf"/>
</dbReference>
<evidence type="ECO:0000313" key="2">
    <source>
        <dbReference type="Proteomes" id="UP000289775"/>
    </source>
</evidence>
<organism evidence="1 2">
    <name type="scientific">Flavobacterium beibuense</name>
    <dbReference type="NCBI Taxonomy" id="657326"/>
    <lineage>
        <taxon>Bacteria</taxon>
        <taxon>Pseudomonadati</taxon>
        <taxon>Bacteroidota</taxon>
        <taxon>Flavobacteriia</taxon>
        <taxon>Flavobacteriales</taxon>
        <taxon>Flavobacteriaceae</taxon>
        <taxon>Flavobacterium</taxon>
    </lineage>
</organism>
<dbReference type="CDD" id="cd00063">
    <property type="entry name" value="FN3"/>
    <property type="match status" value="1"/>
</dbReference>
<name>A0A444W825_9FLAO</name>
<dbReference type="Proteomes" id="UP000289775">
    <property type="component" value="Unassembled WGS sequence"/>
</dbReference>
<gene>
    <name evidence="1" type="ORF">NU09_2445</name>
</gene>
<dbReference type="OrthoDB" id="1121506at2"/>
<comment type="caution">
    <text evidence="1">The sequence shown here is derived from an EMBL/GenBank/DDBJ whole genome shotgun (WGS) entry which is preliminary data.</text>
</comment>
<dbReference type="InterPro" id="IPR003961">
    <property type="entry name" value="FN3_dom"/>
</dbReference>
<accession>A0A444W825</accession>
<reference evidence="1 2" key="1">
    <citation type="submission" date="2014-12" db="EMBL/GenBank/DDBJ databases">
        <title>Genome sequence of Flavobacterium beibuense RSKm HC5.</title>
        <authorList>
            <person name="Kim J.F."/>
            <person name="Song J.Y."/>
            <person name="Kwak M.-J."/>
            <person name="Lee S.-W."/>
        </authorList>
    </citation>
    <scope>NUCLEOTIDE SEQUENCE [LARGE SCALE GENOMIC DNA]</scope>
    <source>
        <strain evidence="1 2">RSKm HC5</strain>
    </source>
</reference>